<sequence length="113" mass="12877">MEKVWFPWVHRAQRKRETKGIDRCPILVADLRRCANRRWHIDTAGEECGRCQILTEKRGALYNFLAGKKDCSGRTAASPELRAPLCSWCLLSPDLRKGEGSQSEEEGFVTAQQ</sequence>
<accession>A0ACC2MLC3</accession>
<protein>
    <submittedName>
        <fullName evidence="1">Uncharacterized protein</fullName>
    </submittedName>
</protein>
<keyword evidence="2" id="KW-1185">Reference proteome</keyword>
<proteinExistence type="predicted"/>
<evidence type="ECO:0000313" key="1">
    <source>
        <dbReference type="EMBL" id="KAJ8646539.1"/>
    </source>
</evidence>
<evidence type="ECO:0000313" key="2">
    <source>
        <dbReference type="Proteomes" id="UP001234297"/>
    </source>
</evidence>
<name>A0ACC2MLC3_PERAE</name>
<comment type="caution">
    <text evidence="1">The sequence shown here is derived from an EMBL/GenBank/DDBJ whole genome shotgun (WGS) entry which is preliminary data.</text>
</comment>
<reference evidence="1 2" key="1">
    <citation type="journal article" date="2022" name="Hortic Res">
        <title>A haplotype resolved chromosomal level avocado genome allows analysis of novel avocado genes.</title>
        <authorList>
            <person name="Nath O."/>
            <person name="Fletcher S.J."/>
            <person name="Hayward A."/>
            <person name="Shaw L.M."/>
            <person name="Masouleh A.K."/>
            <person name="Furtado A."/>
            <person name="Henry R.J."/>
            <person name="Mitter N."/>
        </authorList>
    </citation>
    <scope>NUCLEOTIDE SEQUENCE [LARGE SCALE GENOMIC DNA]</scope>
    <source>
        <strain evidence="2">cv. Hass</strain>
    </source>
</reference>
<dbReference type="EMBL" id="CM056810">
    <property type="protein sequence ID" value="KAJ8646539.1"/>
    <property type="molecule type" value="Genomic_DNA"/>
</dbReference>
<dbReference type="Proteomes" id="UP001234297">
    <property type="component" value="Chromosome 2"/>
</dbReference>
<organism evidence="1 2">
    <name type="scientific">Persea americana</name>
    <name type="common">Avocado</name>
    <dbReference type="NCBI Taxonomy" id="3435"/>
    <lineage>
        <taxon>Eukaryota</taxon>
        <taxon>Viridiplantae</taxon>
        <taxon>Streptophyta</taxon>
        <taxon>Embryophyta</taxon>
        <taxon>Tracheophyta</taxon>
        <taxon>Spermatophyta</taxon>
        <taxon>Magnoliopsida</taxon>
        <taxon>Magnoliidae</taxon>
        <taxon>Laurales</taxon>
        <taxon>Lauraceae</taxon>
        <taxon>Persea</taxon>
    </lineage>
</organism>
<gene>
    <name evidence="1" type="ORF">MRB53_008287</name>
</gene>